<dbReference type="PANTHER" id="PTHR42939">
    <property type="entry name" value="ABC TRANSPORTER ATP-BINDING PROTEIN ALBC-RELATED"/>
    <property type="match status" value="1"/>
</dbReference>
<keyword evidence="1" id="KW-0813">Transport</keyword>
<evidence type="ECO:0000256" key="3">
    <source>
        <dbReference type="ARBA" id="ARBA00022840"/>
    </source>
</evidence>
<dbReference type="PANTHER" id="PTHR42939:SF1">
    <property type="entry name" value="ABC TRANSPORTER ATP-BINDING PROTEIN ALBC-RELATED"/>
    <property type="match status" value="1"/>
</dbReference>
<keyword evidence="2" id="KW-0547">Nucleotide-binding</keyword>
<evidence type="ECO:0000256" key="1">
    <source>
        <dbReference type="ARBA" id="ARBA00022448"/>
    </source>
</evidence>
<feature type="domain" description="ABC transporter" evidence="4">
    <location>
        <begin position="4"/>
        <end position="233"/>
    </location>
</feature>
<dbReference type="RefSeq" id="WP_119411188.1">
    <property type="nucleotide sequence ID" value="NZ_CP032869.1"/>
</dbReference>
<reference evidence="5 6" key="1">
    <citation type="submission" date="2018-10" db="EMBL/GenBank/DDBJ databases">
        <title>Genome sequencing of Mucilaginibacter sp. HYN0043.</title>
        <authorList>
            <person name="Kim M."/>
            <person name="Yi H."/>
        </authorList>
    </citation>
    <scope>NUCLEOTIDE SEQUENCE [LARGE SCALE GENOMIC DNA]</scope>
    <source>
        <strain evidence="5 6">HYN0043</strain>
    </source>
</reference>
<dbReference type="KEGG" id="muh:HYN43_021025"/>
<evidence type="ECO:0000259" key="4">
    <source>
        <dbReference type="PROSITE" id="PS50893"/>
    </source>
</evidence>
<dbReference type="CDD" id="cd03230">
    <property type="entry name" value="ABC_DR_subfamily_A"/>
    <property type="match status" value="1"/>
</dbReference>
<proteinExistence type="predicted"/>
<protein>
    <submittedName>
        <fullName evidence="5">ATP-binding cassette domain-containing protein</fullName>
    </submittedName>
</protein>
<dbReference type="AlphaFoldDB" id="A0A494W1K8"/>
<evidence type="ECO:0000256" key="2">
    <source>
        <dbReference type="ARBA" id="ARBA00022741"/>
    </source>
</evidence>
<keyword evidence="3 5" id="KW-0067">ATP-binding</keyword>
<dbReference type="InterPro" id="IPR027417">
    <property type="entry name" value="P-loop_NTPase"/>
</dbReference>
<dbReference type="Proteomes" id="UP000270046">
    <property type="component" value="Chromosome"/>
</dbReference>
<sequence length="251" mass="27952">MAKIALQDISKAFNNKIVLNQVTLTINGGEVYCILGRNGAGKSTLINIACDIIPADEGLVKYEDGQLQGVTLRRLTGIQSQFETLIEELNAYDYLQFAGKIYGMTKAEIATQIKVLTDYFFEDDKDLSKPIKSYSTGMRKKVMLCAAFLHKPKYMFLDEPFANIDPIAANALCKLVNAYRNENRCIIISSHDLLYVNKIATHIGVIEGGKLAYNGNIDKFRTGAGLDEDMLSYVQPKSNESFLLDQIISEL</sequence>
<dbReference type="Gene3D" id="3.40.50.300">
    <property type="entry name" value="P-loop containing nucleotide triphosphate hydrolases"/>
    <property type="match status" value="1"/>
</dbReference>
<gene>
    <name evidence="5" type="ORF">HYN43_021025</name>
</gene>
<evidence type="ECO:0000313" key="6">
    <source>
        <dbReference type="Proteomes" id="UP000270046"/>
    </source>
</evidence>
<name>A0A494W1K8_9SPHI</name>
<accession>A0A494W1K8</accession>
<dbReference type="GO" id="GO:0016887">
    <property type="term" value="F:ATP hydrolysis activity"/>
    <property type="evidence" value="ECO:0007669"/>
    <property type="project" value="InterPro"/>
</dbReference>
<keyword evidence="6" id="KW-1185">Reference proteome</keyword>
<dbReference type="InterPro" id="IPR003439">
    <property type="entry name" value="ABC_transporter-like_ATP-bd"/>
</dbReference>
<dbReference type="PROSITE" id="PS50893">
    <property type="entry name" value="ABC_TRANSPORTER_2"/>
    <property type="match status" value="1"/>
</dbReference>
<dbReference type="InterPro" id="IPR051782">
    <property type="entry name" value="ABC_Transporter_VariousFunc"/>
</dbReference>
<dbReference type="OrthoDB" id="9806726at2"/>
<dbReference type="EMBL" id="CP032869">
    <property type="protein sequence ID" value="AYL97623.1"/>
    <property type="molecule type" value="Genomic_DNA"/>
</dbReference>
<organism evidence="5 6">
    <name type="scientific">Mucilaginibacter celer</name>
    <dbReference type="NCBI Taxonomy" id="2305508"/>
    <lineage>
        <taxon>Bacteria</taxon>
        <taxon>Pseudomonadati</taxon>
        <taxon>Bacteroidota</taxon>
        <taxon>Sphingobacteriia</taxon>
        <taxon>Sphingobacteriales</taxon>
        <taxon>Sphingobacteriaceae</taxon>
        <taxon>Mucilaginibacter</taxon>
    </lineage>
</organism>
<dbReference type="Pfam" id="PF00005">
    <property type="entry name" value="ABC_tran"/>
    <property type="match status" value="1"/>
</dbReference>
<dbReference type="SUPFAM" id="SSF52540">
    <property type="entry name" value="P-loop containing nucleoside triphosphate hydrolases"/>
    <property type="match status" value="1"/>
</dbReference>
<evidence type="ECO:0000313" key="5">
    <source>
        <dbReference type="EMBL" id="AYL97623.1"/>
    </source>
</evidence>
<dbReference type="GO" id="GO:0005524">
    <property type="term" value="F:ATP binding"/>
    <property type="evidence" value="ECO:0007669"/>
    <property type="project" value="UniProtKB-KW"/>
</dbReference>